<dbReference type="AlphaFoldDB" id="A0A9W8E7J8"/>
<gene>
    <name evidence="1" type="ORF">H4R34_004120</name>
</gene>
<dbReference type="PANTHER" id="PTHR13281:SF0">
    <property type="entry name" value="TRANSMEMBRANE PROTEIN 70, MITOCHONDRIAL"/>
    <property type="match status" value="1"/>
</dbReference>
<evidence type="ECO:0000313" key="1">
    <source>
        <dbReference type="EMBL" id="KAJ1976042.1"/>
    </source>
</evidence>
<reference evidence="1" key="1">
    <citation type="submission" date="2022-07" db="EMBL/GenBank/DDBJ databases">
        <title>Phylogenomic reconstructions and comparative analyses of Kickxellomycotina fungi.</title>
        <authorList>
            <person name="Reynolds N.K."/>
            <person name="Stajich J.E."/>
            <person name="Barry K."/>
            <person name="Grigoriev I.V."/>
            <person name="Crous P."/>
            <person name="Smith M.E."/>
        </authorList>
    </citation>
    <scope>NUCLEOTIDE SEQUENCE</scope>
    <source>
        <strain evidence="1">RSA 567</strain>
    </source>
</reference>
<accession>A0A9W8E7J8</accession>
<dbReference type="GO" id="GO:0033615">
    <property type="term" value="P:mitochondrial proton-transporting ATP synthase complex assembly"/>
    <property type="evidence" value="ECO:0007669"/>
    <property type="project" value="TreeGrafter"/>
</dbReference>
<dbReference type="Proteomes" id="UP001151582">
    <property type="component" value="Unassembled WGS sequence"/>
</dbReference>
<dbReference type="PANTHER" id="PTHR13281">
    <property type="entry name" value="TRANSMEMBRANE PROTEIN 70, MITOCHONDRIAL"/>
    <property type="match status" value="1"/>
</dbReference>
<dbReference type="InterPro" id="IPR009724">
    <property type="entry name" value="TMEM70"/>
</dbReference>
<keyword evidence="2" id="KW-1185">Reference proteome</keyword>
<sequence>MLPARLVSLLPLSGQSSRIVLSSALRTQTCALASQRCAKPRRLSGPLGSLPVACLPSNARPLSTKTIYHGPLAKTGKYLKRFSVTSLVGTCVLAPLILIVDSGLAMDVRVALATTAAATSGLSTGLVFWALKPYVLSLAVVTSDDKDHSDAQATIAPNSSHQETAPGASTASEALIQAPICVRPESMLQIKSMDFLGRAVTHSVLVRDLARSNRVFTTWKVARQSTLDDSSPKVAQHAQTSYAPVNAMFYVHEEVQHFPEMTTIVNLVSGKEESLRNRAAALRAAREEK</sequence>
<proteinExistence type="predicted"/>
<name>A0A9W8E7J8_9FUNG</name>
<evidence type="ECO:0008006" key="3">
    <source>
        <dbReference type="Google" id="ProtNLM"/>
    </source>
</evidence>
<organism evidence="1 2">
    <name type="scientific">Dimargaris verticillata</name>
    <dbReference type="NCBI Taxonomy" id="2761393"/>
    <lineage>
        <taxon>Eukaryota</taxon>
        <taxon>Fungi</taxon>
        <taxon>Fungi incertae sedis</taxon>
        <taxon>Zoopagomycota</taxon>
        <taxon>Kickxellomycotina</taxon>
        <taxon>Dimargaritomycetes</taxon>
        <taxon>Dimargaritales</taxon>
        <taxon>Dimargaritaceae</taxon>
        <taxon>Dimargaris</taxon>
    </lineage>
</organism>
<dbReference type="EMBL" id="JANBQB010000468">
    <property type="protein sequence ID" value="KAJ1976042.1"/>
    <property type="molecule type" value="Genomic_DNA"/>
</dbReference>
<comment type="caution">
    <text evidence="1">The sequence shown here is derived from an EMBL/GenBank/DDBJ whole genome shotgun (WGS) entry which is preliminary data.</text>
</comment>
<dbReference type="GO" id="GO:0031966">
    <property type="term" value="C:mitochondrial membrane"/>
    <property type="evidence" value="ECO:0007669"/>
    <property type="project" value="TreeGrafter"/>
</dbReference>
<evidence type="ECO:0000313" key="2">
    <source>
        <dbReference type="Proteomes" id="UP001151582"/>
    </source>
</evidence>
<protein>
    <recommendedName>
        <fullName evidence="3">Transmembrane protein</fullName>
    </recommendedName>
</protein>
<dbReference type="OrthoDB" id="5386199at2759"/>